<dbReference type="Proteomes" id="UP000240974">
    <property type="component" value="Unassembled WGS sequence"/>
</dbReference>
<evidence type="ECO:0000256" key="1">
    <source>
        <dbReference type="SAM" id="Coils"/>
    </source>
</evidence>
<accession>A0A2T3FWQ0</accession>
<name>A0A2T3FWQ0_9FIRM</name>
<dbReference type="GeneID" id="70580088"/>
<reference evidence="3 4" key="1">
    <citation type="journal article" date="2019" name="Int. J. Syst. Evol. Microbiol.">
        <title>Faecalibacillus intestinalis gen. nov., sp. nov. and Faecalibacillus faecis sp. nov., isolated from human faeces.</title>
        <authorList>
            <person name="Seo B."/>
            <person name="Jeon K."/>
            <person name="Baek I."/>
            <person name="Lee Y.M."/>
            <person name="Baek K."/>
            <person name="Ko G."/>
        </authorList>
    </citation>
    <scope>NUCLEOTIDE SEQUENCE [LARGE SCALE GENOMIC DNA]</scope>
    <source>
        <strain evidence="3 4">SNUG30099</strain>
    </source>
</reference>
<keyword evidence="4" id="KW-1185">Reference proteome</keyword>
<gene>
    <name evidence="3" type="ORF">C7U54_10435</name>
    <name evidence="2" type="ORF">NE542_00255</name>
</gene>
<organism evidence="3 4">
    <name type="scientific">Faecalibacillus intestinalis</name>
    <dbReference type="NCBI Taxonomy" id="1982626"/>
    <lineage>
        <taxon>Bacteria</taxon>
        <taxon>Bacillati</taxon>
        <taxon>Bacillota</taxon>
        <taxon>Erysipelotrichia</taxon>
        <taxon>Erysipelotrichales</taxon>
        <taxon>Coprobacillaceae</taxon>
        <taxon>Faecalibacillus</taxon>
    </lineage>
</organism>
<dbReference type="EMBL" id="JANGBO010000001">
    <property type="protein sequence ID" value="MCQ5060273.1"/>
    <property type="molecule type" value="Genomic_DNA"/>
</dbReference>
<dbReference type="EMBL" id="PYLQ01000016">
    <property type="protein sequence ID" value="PST39707.1"/>
    <property type="molecule type" value="Genomic_DNA"/>
</dbReference>
<dbReference type="Proteomes" id="UP001204814">
    <property type="component" value="Unassembled WGS sequence"/>
</dbReference>
<evidence type="ECO:0000313" key="3">
    <source>
        <dbReference type="EMBL" id="PST39707.1"/>
    </source>
</evidence>
<protein>
    <submittedName>
        <fullName evidence="3">Uncharacterized protein</fullName>
    </submittedName>
</protein>
<sequence>MSLPYMNTVLLNQMIVIISQSFNECFSNDEQAIIGAFLTTLGDMLSLNSAYISYLQDQNSLSKQNQNDYDLLEKSIEKIKEEINKMKSNVQK</sequence>
<feature type="coiled-coil region" evidence="1">
    <location>
        <begin position="62"/>
        <end position="89"/>
    </location>
</feature>
<dbReference type="RefSeq" id="WP_107030265.1">
    <property type="nucleotide sequence ID" value="NZ_AP024085.1"/>
</dbReference>
<comment type="caution">
    <text evidence="3">The sequence shown here is derived from an EMBL/GenBank/DDBJ whole genome shotgun (WGS) entry which is preliminary data.</text>
</comment>
<evidence type="ECO:0000313" key="2">
    <source>
        <dbReference type="EMBL" id="MCQ5060273.1"/>
    </source>
</evidence>
<evidence type="ECO:0000313" key="4">
    <source>
        <dbReference type="Proteomes" id="UP000240974"/>
    </source>
</evidence>
<reference evidence="2" key="2">
    <citation type="submission" date="2022-06" db="EMBL/GenBank/DDBJ databases">
        <title>Isolation of gut microbiota from human fecal samples.</title>
        <authorList>
            <person name="Pamer E.G."/>
            <person name="Barat B."/>
            <person name="Waligurski E."/>
            <person name="Medina S."/>
            <person name="Paddock L."/>
            <person name="Mostad J."/>
        </authorList>
    </citation>
    <scope>NUCLEOTIDE SEQUENCE</scope>
    <source>
        <strain evidence="2">DFI.6.24</strain>
    </source>
</reference>
<dbReference type="AlphaFoldDB" id="A0A2T3FWQ0"/>
<keyword evidence="1" id="KW-0175">Coiled coil</keyword>
<proteinExistence type="predicted"/>